<comment type="caution">
    <text evidence="1">The sequence shown here is derived from an EMBL/GenBank/DDBJ whole genome shotgun (WGS) entry which is preliminary data.</text>
</comment>
<protein>
    <recommendedName>
        <fullName evidence="3">J domain-containing protein</fullName>
    </recommendedName>
</protein>
<sequence length="707" mass="82608">MNCWEILALEPTSDKDKIKKAYEAKLNRINVDEEPVASQKLKEAFDSALFLSGTIIESNRPKEYEVSSFETSDFTTIESTEEVPLSFNDLEKTKDIEATADILPSVKEMDEVDYKVNGPEQNEKEQSTVNISERFKKELDMIYEKMEFFSDFEKWTPLFSNELEWSSEDYNEISSVMQNFLLVNYRVLSREVISYLSSFFDFDSLARDHKAGDYFCYTWMQIKHVPMFSFDIYQIIPKEQRLEYFTNRYELFQIFTNGIPDQSIWQERFELCQAVTTQDVDVVNLRIAYVLMNDFRLEDEQTTRTFKELIQKSRALKVSTTCEFFSTYYEWAKNHGAANDVLIFDKSEAAIPDTTVQLLMGYVYFHLRRHSRVKECWAELAKKNPSLFRPKELAMLQSADALSIPQNKQKKKKLSLWSIVLIIICILKLANATSNIAKRHSYTPASDSPSLISGENNSVGNPYTAELTDLKESNNVYDQFIYYFYIDREDEQRANFVEEKLVGQAKEKAQRMILSELPEIVIDSRSDFYPSLDNVAGYGFVTALTLLDEDIPFVILQEDDEEKISNVFGDGWEVLPQDKMEALWADIQVRPMMSQKFFVSYYLLSAERKENLRDNPEYATENVKAMLEKNSSMPIAEELKSGTWQISQDEEDKLYTIINDGNHEHCYILSFDDYGRLEHIYGKDWEKIDEEKRKIIYENAEEEVDVF</sequence>
<name>A0ABS3GWK6_9ENTE</name>
<reference evidence="1 2" key="1">
    <citation type="submission" date="2021-03" db="EMBL/GenBank/DDBJ databases">
        <title>Enterococcal diversity collection.</title>
        <authorList>
            <person name="Gilmore M.S."/>
            <person name="Schwartzman J."/>
            <person name="Van Tyne D."/>
            <person name="Martin M."/>
            <person name="Earl A.M."/>
            <person name="Manson A.L."/>
            <person name="Straub T."/>
            <person name="Salamzade R."/>
            <person name="Saavedra J."/>
            <person name="Lebreton F."/>
            <person name="Prichula J."/>
            <person name="Schaufler K."/>
            <person name="Gaca A."/>
            <person name="Sgardioli B."/>
            <person name="Wagenaar J."/>
            <person name="Strong T."/>
        </authorList>
    </citation>
    <scope>NUCLEOTIDE SEQUENCE [LARGE SCALE GENOMIC DNA]</scope>
    <source>
        <strain evidence="1 2">DIV0869a</strain>
    </source>
</reference>
<evidence type="ECO:0008006" key="3">
    <source>
        <dbReference type="Google" id="ProtNLM"/>
    </source>
</evidence>
<dbReference type="EMBL" id="JAFLWD010000009">
    <property type="protein sequence ID" value="MBO0439661.1"/>
    <property type="molecule type" value="Genomic_DNA"/>
</dbReference>
<dbReference type="RefSeq" id="WP_207111746.1">
    <property type="nucleotide sequence ID" value="NZ_JAFLWD010000009.1"/>
</dbReference>
<organism evidence="1 2">
    <name type="scientific">Candidatus Enterococcus ikei</name>
    <dbReference type="NCBI Taxonomy" id="2815326"/>
    <lineage>
        <taxon>Bacteria</taxon>
        <taxon>Bacillati</taxon>
        <taxon>Bacillota</taxon>
        <taxon>Bacilli</taxon>
        <taxon>Lactobacillales</taxon>
        <taxon>Enterococcaceae</taxon>
        <taxon>Enterococcus</taxon>
    </lineage>
</organism>
<dbReference type="Proteomes" id="UP000664632">
    <property type="component" value="Unassembled WGS sequence"/>
</dbReference>
<proteinExistence type="predicted"/>
<accession>A0ABS3GWK6</accession>
<evidence type="ECO:0000313" key="1">
    <source>
        <dbReference type="EMBL" id="MBO0439661.1"/>
    </source>
</evidence>
<keyword evidence="2" id="KW-1185">Reference proteome</keyword>
<evidence type="ECO:0000313" key="2">
    <source>
        <dbReference type="Proteomes" id="UP000664632"/>
    </source>
</evidence>
<gene>
    <name evidence="1" type="ORF">JZO69_04780</name>
</gene>